<dbReference type="Proteomes" id="UP000008192">
    <property type="component" value="Chromosome"/>
</dbReference>
<reference evidence="2" key="1">
    <citation type="journal article" date="2012" name="PLoS Negl. Trop. Dis.">
        <title>Whole genome sequences of three Treponema pallidum ssp. pertenue strains: yaws and syphilis treponemes differ in less than 0.2% of the genome sequence.</title>
        <authorList>
            <person name="Cejkova D."/>
            <person name="Zobanikova M."/>
            <person name="Chen L."/>
            <person name="Pospisilova P."/>
            <person name="Strouhal M."/>
            <person name="Qin X."/>
            <person name="Mikalova L."/>
            <person name="Norris S.J."/>
            <person name="Muzny D.M."/>
            <person name="Gibbs R.A."/>
            <person name="Fulton L.L."/>
            <person name="Sodergren E."/>
            <person name="Weinstock G.M."/>
            <person name="Smajs D."/>
        </authorList>
    </citation>
    <scope>NUCLEOTIDE SEQUENCE [LARGE SCALE GENOMIC DNA]</scope>
    <source>
        <strain evidence="2">Gauthier</strain>
    </source>
</reference>
<gene>
    <name evidence="1" type="ordered locus">TPEGAU_0841a</name>
</gene>
<dbReference type="EMBL" id="CP002376">
    <property type="protein sequence ID" value="AEZ60111.1"/>
    <property type="molecule type" value="Genomic_DNA"/>
</dbReference>
<accession>A0AAU8PIC7</accession>
<name>A0AAU8PIC7_TREPG</name>
<evidence type="ECO:0000313" key="2">
    <source>
        <dbReference type="Proteomes" id="UP000008192"/>
    </source>
</evidence>
<organism evidence="1 2">
    <name type="scientific">Treponema pallidum subsp. pertenue (strain Gauthier)</name>
    <dbReference type="NCBI Taxonomy" id="491080"/>
    <lineage>
        <taxon>Bacteria</taxon>
        <taxon>Pseudomonadati</taxon>
        <taxon>Spirochaetota</taxon>
        <taxon>Spirochaetia</taxon>
        <taxon>Spirochaetales</taxon>
        <taxon>Treponemataceae</taxon>
        <taxon>Treponema</taxon>
    </lineage>
</organism>
<dbReference type="AlphaFoldDB" id="A0AAU8PIC7"/>
<proteinExistence type="predicted"/>
<dbReference type="KEGG" id="tpg:TPEGAU_0841a"/>
<sequence>MYPTHKRGKQYVHESLHVPARTQTPTDTARVKSSTQRYGYEFIPSSPVPATYTYTLPTVHKLLPACTISTPRTLKIAD</sequence>
<protein>
    <submittedName>
        <fullName evidence="1">Uncharacterized protein</fullName>
    </submittedName>
</protein>
<evidence type="ECO:0000313" key="1">
    <source>
        <dbReference type="EMBL" id="AEZ60111.1"/>
    </source>
</evidence>